<comment type="caution">
    <text evidence="3">The sequence shown here is derived from an EMBL/GenBank/DDBJ whole genome shotgun (WGS) entry which is preliminary data.</text>
</comment>
<dbReference type="AlphaFoldDB" id="A0A433UAZ2"/>
<protein>
    <submittedName>
        <fullName evidence="3">Uncharacterized protein</fullName>
    </submittedName>
</protein>
<reference evidence="3 4" key="1">
    <citation type="submission" date="2019-01" db="EMBL/GenBank/DDBJ databases">
        <title>A draft genome assembly of the solar-powered sea slug Elysia chlorotica.</title>
        <authorList>
            <person name="Cai H."/>
            <person name="Li Q."/>
            <person name="Fang X."/>
            <person name="Li J."/>
            <person name="Curtis N.E."/>
            <person name="Altenburger A."/>
            <person name="Shibata T."/>
            <person name="Feng M."/>
            <person name="Maeda T."/>
            <person name="Schwartz J.A."/>
            <person name="Shigenobu S."/>
            <person name="Lundholm N."/>
            <person name="Nishiyama T."/>
            <person name="Yang H."/>
            <person name="Hasebe M."/>
            <person name="Li S."/>
            <person name="Pierce S.K."/>
            <person name="Wang J."/>
        </authorList>
    </citation>
    <scope>NUCLEOTIDE SEQUENCE [LARGE SCALE GENOMIC DNA]</scope>
    <source>
        <strain evidence="3">EC2010</strain>
        <tissue evidence="3">Whole organism of an adult</tissue>
    </source>
</reference>
<keyword evidence="2" id="KW-0812">Transmembrane</keyword>
<evidence type="ECO:0000256" key="1">
    <source>
        <dbReference type="SAM" id="MobiDB-lite"/>
    </source>
</evidence>
<evidence type="ECO:0000313" key="4">
    <source>
        <dbReference type="Proteomes" id="UP000271974"/>
    </source>
</evidence>
<feature type="compositionally biased region" description="Basic and acidic residues" evidence="1">
    <location>
        <begin position="62"/>
        <end position="71"/>
    </location>
</feature>
<feature type="transmembrane region" description="Helical" evidence="2">
    <location>
        <begin position="553"/>
        <end position="572"/>
    </location>
</feature>
<accession>A0A433UAZ2</accession>
<feature type="transmembrane region" description="Helical" evidence="2">
    <location>
        <begin position="518"/>
        <end position="538"/>
    </location>
</feature>
<gene>
    <name evidence="3" type="ORF">EGW08_001262</name>
</gene>
<evidence type="ECO:0000313" key="3">
    <source>
        <dbReference type="EMBL" id="RUS90958.1"/>
    </source>
</evidence>
<dbReference type="EMBL" id="RQTK01000021">
    <property type="protein sequence ID" value="RUS90958.1"/>
    <property type="molecule type" value="Genomic_DNA"/>
</dbReference>
<feature type="compositionally biased region" description="Polar residues" evidence="1">
    <location>
        <begin position="384"/>
        <end position="406"/>
    </location>
</feature>
<keyword evidence="4" id="KW-1185">Reference proteome</keyword>
<feature type="region of interest" description="Disordered" evidence="1">
    <location>
        <begin position="59"/>
        <end position="78"/>
    </location>
</feature>
<organism evidence="3 4">
    <name type="scientific">Elysia chlorotica</name>
    <name type="common">Eastern emerald elysia</name>
    <name type="synonym">Sea slug</name>
    <dbReference type="NCBI Taxonomy" id="188477"/>
    <lineage>
        <taxon>Eukaryota</taxon>
        <taxon>Metazoa</taxon>
        <taxon>Spiralia</taxon>
        <taxon>Lophotrochozoa</taxon>
        <taxon>Mollusca</taxon>
        <taxon>Gastropoda</taxon>
        <taxon>Heterobranchia</taxon>
        <taxon>Euthyneura</taxon>
        <taxon>Panpulmonata</taxon>
        <taxon>Sacoglossa</taxon>
        <taxon>Placobranchoidea</taxon>
        <taxon>Plakobranchidae</taxon>
        <taxon>Elysia</taxon>
    </lineage>
</organism>
<name>A0A433UAZ2_ELYCH</name>
<keyword evidence="2" id="KW-1133">Transmembrane helix</keyword>
<dbReference type="Proteomes" id="UP000271974">
    <property type="component" value="Unassembled WGS sequence"/>
</dbReference>
<keyword evidence="2" id="KW-0472">Membrane</keyword>
<feature type="region of interest" description="Disordered" evidence="1">
    <location>
        <begin position="87"/>
        <end position="106"/>
    </location>
</feature>
<feature type="compositionally biased region" description="Polar residues" evidence="1">
    <location>
        <begin position="124"/>
        <end position="142"/>
    </location>
</feature>
<proteinExistence type="predicted"/>
<feature type="region of interest" description="Disordered" evidence="1">
    <location>
        <begin position="371"/>
        <end position="406"/>
    </location>
</feature>
<evidence type="ECO:0000256" key="2">
    <source>
        <dbReference type="SAM" id="Phobius"/>
    </source>
</evidence>
<feature type="region of interest" description="Disordered" evidence="1">
    <location>
        <begin position="121"/>
        <end position="142"/>
    </location>
</feature>
<feature type="transmembrane region" description="Helical" evidence="2">
    <location>
        <begin position="20"/>
        <end position="45"/>
    </location>
</feature>
<sequence length="599" mass="67178">MCYSTSLLSHPLRVWDARYIVQFIFAMCCGSLIVLVLALYVVMFIKLRQKDHFRLQSMSQRGLRETPRELTARPCCDMGSIPALTKRFQRRPSSDKDGSHSATGDLSLDSEDIVASLKGDSGYASEQNKTTDSQRQKNATSKSALFYKTNPYSMAAGAADGSHRGKHFAILARSVSSLQMMDLLKFRRRLRHKVQPLQHPGTEKASKPLGSPRNKLTTGYISATFNCFGDINQDSDLDTGSSENVCTQFASDTDSICSEPETSRKTLDIDPQKDKTLIKIIKEMEDNKFASRETITAELLERQRSFSCSSVTGAARRCKDRRSRIIKDHQTCEEPVENRGLEKSLNDEQVAVVSKNLTYESEITRESFVNGHKSLYSDPPNDAVKQTSLSDSSGSNSITNQQQASETSYMSQTIGVNVTDTSAIPILTITVQSKSYHGPHNSTEHCVNLSKTSQLSGVDGLDAIQSLKTEITIAKDGPTAGDCDLSQHKKNTDRLTNRQHRGWWLYCAHHEWNLSTRVTARVGLLTLAYCMWWMPFYLTELGLVDYGTLMPEIFFMANVMNPLLHLLTSQIFRYQMRARLRAYMTRLSSLWSPPTSSKA</sequence>